<name>A0A934K708_9BACT</name>
<evidence type="ECO:0000259" key="2">
    <source>
        <dbReference type="Pfam" id="PF01575"/>
    </source>
</evidence>
<feature type="region of interest" description="Disordered" evidence="1">
    <location>
        <begin position="128"/>
        <end position="159"/>
    </location>
</feature>
<protein>
    <submittedName>
        <fullName evidence="4">MaoC family dehydratase N-terminal domain-containing protein</fullName>
    </submittedName>
</protein>
<evidence type="ECO:0000256" key="1">
    <source>
        <dbReference type="SAM" id="MobiDB-lite"/>
    </source>
</evidence>
<dbReference type="Pfam" id="PF22622">
    <property type="entry name" value="MFE-2_hydrat-2_N"/>
    <property type="match status" value="1"/>
</dbReference>
<dbReference type="InterPro" id="IPR054357">
    <property type="entry name" value="MFE-2_N"/>
</dbReference>
<dbReference type="SUPFAM" id="SSF54637">
    <property type="entry name" value="Thioesterase/thiol ester dehydrase-isomerase"/>
    <property type="match status" value="2"/>
</dbReference>
<proteinExistence type="predicted"/>
<organism evidence="4 5">
    <name type="scientific">Candidatus Dormiibacter inghamiae</name>
    <dbReference type="NCBI Taxonomy" id="3127013"/>
    <lineage>
        <taxon>Bacteria</taxon>
        <taxon>Bacillati</taxon>
        <taxon>Candidatus Dormiibacterota</taxon>
        <taxon>Candidatus Dormibacteria</taxon>
        <taxon>Candidatus Dormibacterales</taxon>
        <taxon>Candidatus Dormibacteraceae</taxon>
        <taxon>Candidatus Dormiibacter</taxon>
    </lineage>
</organism>
<feature type="domain" description="MaoC-like" evidence="2">
    <location>
        <begin position="154"/>
        <end position="246"/>
    </location>
</feature>
<sequence>MINHERAGHVYDLGEYTVTEKAMEAYAEIAGGFTPVFGIVPVWSGIASINEDPELGLDESRVVHGEQRMRFLQPFRDGQVLRSKGTVEAIAERGSNEMVTLRVDSSDLGAPVLSQWLVIISRGTAAAAKGGGSSGKPSSPEPPPATQKPPPPTGERSTYLSPDITYRYAEAAGDDNRIHTDPEFARHAGLPGIIVQGMCLLHVATRAVLEVEGRAPAEVGQLSARFARMFMPDQELRTRVWADGGGASFDALGLDGKHVLKNGRLDLNHR</sequence>
<dbReference type="InterPro" id="IPR029069">
    <property type="entry name" value="HotDog_dom_sf"/>
</dbReference>
<dbReference type="GO" id="GO:0006635">
    <property type="term" value="P:fatty acid beta-oxidation"/>
    <property type="evidence" value="ECO:0007669"/>
    <property type="project" value="TreeGrafter"/>
</dbReference>
<dbReference type="EMBL" id="JAEKNQ010000001">
    <property type="protein sequence ID" value="MBJ7601587.1"/>
    <property type="molecule type" value="Genomic_DNA"/>
</dbReference>
<gene>
    <name evidence="4" type="ORF">JF888_00060</name>
</gene>
<feature type="compositionally biased region" description="Pro residues" evidence="1">
    <location>
        <begin position="139"/>
        <end position="153"/>
    </location>
</feature>
<dbReference type="RefSeq" id="WP_338175939.1">
    <property type="nucleotide sequence ID" value="NZ_JAEKNQ010000001.1"/>
</dbReference>
<evidence type="ECO:0000259" key="3">
    <source>
        <dbReference type="Pfam" id="PF22622"/>
    </source>
</evidence>
<dbReference type="Pfam" id="PF01575">
    <property type="entry name" value="MaoC_dehydratas"/>
    <property type="match status" value="1"/>
</dbReference>
<dbReference type="GO" id="GO:0004300">
    <property type="term" value="F:enoyl-CoA hydratase activity"/>
    <property type="evidence" value="ECO:0007669"/>
    <property type="project" value="TreeGrafter"/>
</dbReference>
<feature type="domain" description="Peroxisomal multifunctional enzyme type 2-like N-terminal" evidence="3">
    <location>
        <begin position="34"/>
        <end position="123"/>
    </location>
</feature>
<evidence type="ECO:0000313" key="4">
    <source>
        <dbReference type="EMBL" id="MBJ7601587.1"/>
    </source>
</evidence>
<dbReference type="AlphaFoldDB" id="A0A934K708"/>
<dbReference type="GO" id="GO:0044594">
    <property type="term" value="F:17-beta-hydroxysteroid dehydrogenase (NAD+) activity"/>
    <property type="evidence" value="ECO:0007669"/>
    <property type="project" value="TreeGrafter"/>
</dbReference>
<dbReference type="InterPro" id="IPR002539">
    <property type="entry name" value="MaoC-like_dom"/>
</dbReference>
<dbReference type="Proteomes" id="UP000620075">
    <property type="component" value="Unassembled WGS sequence"/>
</dbReference>
<dbReference type="PANTHER" id="PTHR13078">
    <property type="entry name" value="PEROXISOMAL MULTIFUNCTIONAL ENZYME TYPE 2-RELATED"/>
    <property type="match status" value="1"/>
</dbReference>
<dbReference type="PANTHER" id="PTHR13078:SF56">
    <property type="entry name" value="PEROXISOMAL MULTIFUNCTIONAL ENZYME TYPE 2"/>
    <property type="match status" value="1"/>
</dbReference>
<comment type="caution">
    <text evidence="4">The sequence shown here is derived from an EMBL/GenBank/DDBJ whole genome shotgun (WGS) entry which is preliminary data.</text>
</comment>
<evidence type="ECO:0000313" key="5">
    <source>
        <dbReference type="Proteomes" id="UP000620075"/>
    </source>
</evidence>
<reference evidence="4 5" key="1">
    <citation type="submission" date="2020-10" db="EMBL/GenBank/DDBJ databases">
        <title>Ca. Dormibacterota MAGs.</title>
        <authorList>
            <person name="Montgomery K."/>
        </authorList>
    </citation>
    <scope>NUCLEOTIDE SEQUENCE [LARGE SCALE GENOMIC DNA]</scope>
    <source>
        <strain evidence="4">SC8811_S16_3</strain>
    </source>
</reference>
<dbReference type="GO" id="GO:0003857">
    <property type="term" value="F:(3S)-3-hydroxyacyl-CoA dehydrogenase (NAD+) activity"/>
    <property type="evidence" value="ECO:0007669"/>
    <property type="project" value="TreeGrafter"/>
</dbReference>
<dbReference type="Gene3D" id="3.10.129.10">
    <property type="entry name" value="Hotdog Thioesterase"/>
    <property type="match status" value="1"/>
</dbReference>
<accession>A0A934K708</accession>